<feature type="transmembrane region" description="Helical" evidence="8">
    <location>
        <begin position="21"/>
        <end position="41"/>
    </location>
</feature>
<dbReference type="Pfam" id="PF00691">
    <property type="entry name" value="OmpA"/>
    <property type="match status" value="1"/>
</dbReference>
<gene>
    <name evidence="10" type="primary">motB</name>
    <name evidence="10" type="ORF">P378_10300</name>
</gene>
<comment type="subcellular location">
    <subcellularLocation>
        <location evidence="1">Cell membrane</location>
        <topology evidence="1">Single-pass membrane protein</topology>
    </subcellularLocation>
</comment>
<keyword evidence="4 8" id="KW-0812">Transmembrane</keyword>
<evidence type="ECO:0000256" key="1">
    <source>
        <dbReference type="ARBA" id="ARBA00004162"/>
    </source>
</evidence>
<protein>
    <submittedName>
        <fullName evidence="10">Flagellar motor protein MotB</fullName>
    </submittedName>
</protein>
<dbReference type="PANTHER" id="PTHR30329:SF21">
    <property type="entry name" value="LIPOPROTEIN YIAD-RELATED"/>
    <property type="match status" value="1"/>
</dbReference>
<evidence type="ECO:0000256" key="2">
    <source>
        <dbReference type="ARBA" id="ARBA00008914"/>
    </source>
</evidence>
<feature type="domain" description="OmpA-like" evidence="9">
    <location>
        <begin position="113"/>
        <end position="235"/>
    </location>
</feature>
<evidence type="ECO:0000256" key="3">
    <source>
        <dbReference type="ARBA" id="ARBA00022475"/>
    </source>
</evidence>
<comment type="similarity">
    <text evidence="2">Belongs to the MotB family.</text>
</comment>
<dbReference type="InterPro" id="IPR025713">
    <property type="entry name" value="MotB-like_N_dom"/>
</dbReference>
<dbReference type="OrthoDB" id="9815217at2"/>
<accession>A0A2C6MFM3</accession>
<evidence type="ECO:0000313" key="10">
    <source>
        <dbReference type="EMBL" id="PHJ38213.1"/>
    </source>
</evidence>
<keyword evidence="10" id="KW-0282">Flagellum</keyword>
<dbReference type="InterPro" id="IPR036737">
    <property type="entry name" value="OmpA-like_sf"/>
</dbReference>
<dbReference type="Gene3D" id="3.30.1330.60">
    <property type="entry name" value="OmpA-like domain"/>
    <property type="match status" value="1"/>
</dbReference>
<organism evidence="10 11">
    <name type="scientific">Desulforamulus profundi</name>
    <dbReference type="NCBI Taxonomy" id="1383067"/>
    <lineage>
        <taxon>Bacteria</taxon>
        <taxon>Bacillati</taxon>
        <taxon>Bacillota</taxon>
        <taxon>Clostridia</taxon>
        <taxon>Eubacteriales</taxon>
        <taxon>Peptococcaceae</taxon>
        <taxon>Desulforamulus</taxon>
    </lineage>
</organism>
<dbReference type="RefSeq" id="WP_099083038.1">
    <property type="nucleotide sequence ID" value="NZ_AWQQ01000054.1"/>
</dbReference>
<dbReference type="PANTHER" id="PTHR30329">
    <property type="entry name" value="STATOR ELEMENT OF FLAGELLAR MOTOR COMPLEX"/>
    <property type="match status" value="1"/>
</dbReference>
<evidence type="ECO:0000256" key="8">
    <source>
        <dbReference type="SAM" id="Phobius"/>
    </source>
</evidence>
<keyword evidence="5 8" id="KW-1133">Transmembrane helix</keyword>
<evidence type="ECO:0000256" key="7">
    <source>
        <dbReference type="PROSITE-ProRule" id="PRU00473"/>
    </source>
</evidence>
<evidence type="ECO:0000313" key="11">
    <source>
        <dbReference type="Proteomes" id="UP000222564"/>
    </source>
</evidence>
<dbReference type="CDD" id="cd07185">
    <property type="entry name" value="OmpA_C-like"/>
    <property type="match status" value="1"/>
</dbReference>
<dbReference type="SUPFAM" id="SSF103088">
    <property type="entry name" value="OmpA-like"/>
    <property type="match status" value="1"/>
</dbReference>
<keyword evidence="10" id="KW-0969">Cilium</keyword>
<keyword evidence="10" id="KW-0966">Cell projection</keyword>
<keyword evidence="11" id="KW-1185">Reference proteome</keyword>
<evidence type="ECO:0000256" key="6">
    <source>
        <dbReference type="ARBA" id="ARBA00023136"/>
    </source>
</evidence>
<name>A0A2C6MFM3_9FIRM</name>
<dbReference type="PROSITE" id="PS51123">
    <property type="entry name" value="OMPA_2"/>
    <property type="match status" value="1"/>
</dbReference>
<dbReference type="Proteomes" id="UP000222564">
    <property type="component" value="Unassembled WGS sequence"/>
</dbReference>
<evidence type="ECO:0000256" key="4">
    <source>
        <dbReference type="ARBA" id="ARBA00022692"/>
    </source>
</evidence>
<sequence length="237" mass="27047">MSSKRREQHEEHMDETWLIPYADLLTLLLALFIVLFASSTIDAQKFNSLKESLNAAFHSGTGIMESQSVTDQLIEKTQVQTETLVDLQRLKKQMDQYIHENNLSSELKTSIIKDSLIITIRDHALFDSGSAAVKPQARKIILSMADILIRYPQYEVLVAGHTDNQPIHTKEFESNWDLSSERALNCMKILLSTSRLDPRRFSAIGYGEYRPIASNETEEGRAKNRRVEVTIKQKIVP</sequence>
<dbReference type="InterPro" id="IPR050330">
    <property type="entry name" value="Bact_OuterMem_StrucFunc"/>
</dbReference>
<dbReference type="AlphaFoldDB" id="A0A2C6MFM3"/>
<dbReference type="EMBL" id="AWQQ01000054">
    <property type="protein sequence ID" value="PHJ38213.1"/>
    <property type="molecule type" value="Genomic_DNA"/>
</dbReference>
<comment type="caution">
    <text evidence="10">The sequence shown here is derived from an EMBL/GenBank/DDBJ whole genome shotgun (WGS) entry which is preliminary data.</text>
</comment>
<evidence type="ECO:0000256" key="5">
    <source>
        <dbReference type="ARBA" id="ARBA00022989"/>
    </source>
</evidence>
<reference evidence="10 11" key="1">
    <citation type="submission" date="2013-09" db="EMBL/GenBank/DDBJ databases">
        <title>Biodegradation of hydrocarbons in the deep terrestrial subsurface : characterization of a microbial consortium composed of two Desulfotomaculum species originating from a deep geological formation.</title>
        <authorList>
            <person name="Aullo T."/>
            <person name="Berlendis S."/>
            <person name="Lascourreges J.-F."/>
            <person name="Dessort D."/>
            <person name="Saint-Laurent S."/>
            <person name="Schraauwers B."/>
            <person name="Mas J."/>
            <person name="Magot M."/>
            <person name="Ranchou-Peyruse A."/>
        </authorList>
    </citation>
    <scope>NUCLEOTIDE SEQUENCE [LARGE SCALE GENOMIC DNA]</scope>
    <source>
        <strain evidence="10 11">Bs107</strain>
    </source>
</reference>
<keyword evidence="3" id="KW-1003">Cell membrane</keyword>
<dbReference type="Pfam" id="PF13677">
    <property type="entry name" value="MotB_plug"/>
    <property type="match status" value="1"/>
</dbReference>
<keyword evidence="6 7" id="KW-0472">Membrane</keyword>
<dbReference type="InterPro" id="IPR006665">
    <property type="entry name" value="OmpA-like"/>
</dbReference>
<dbReference type="GO" id="GO:0005886">
    <property type="term" value="C:plasma membrane"/>
    <property type="evidence" value="ECO:0007669"/>
    <property type="project" value="UniProtKB-SubCell"/>
</dbReference>
<evidence type="ECO:0000259" key="9">
    <source>
        <dbReference type="PROSITE" id="PS51123"/>
    </source>
</evidence>
<proteinExistence type="inferred from homology"/>